<accession>A0A9D4IGA6</accession>
<organism evidence="1 2">
    <name type="scientific">Dreissena polymorpha</name>
    <name type="common">Zebra mussel</name>
    <name type="synonym">Mytilus polymorpha</name>
    <dbReference type="NCBI Taxonomy" id="45954"/>
    <lineage>
        <taxon>Eukaryota</taxon>
        <taxon>Metazoa</taxon>
        <taxon>Spiralia</taxon>
        <taxon>Lophotrochozoa</taxon>
        <taxon>Mollusca</taxon>
        <taxon>Bivalvia</taxon>
        <taxon>Autobranchia</taxon>
        <taxon>Heteroconchia</taxon>
        <taxon>Euheterodonta</taxon>
        <taxon>Imparidentia</taxon>
        <taxon>Neoheterodontei</taxon>
        <taxon>Myida</taxon>
        <taxon>Dreissenoidea</taxon>
        <taxon>Dreissenidae</taxon>
        <taxon>Dreissena</taxon>
    </lineage>
</organism>
<dbReference type="EMBL" id="JAIWYP010000009">
    <property type="protein sequence ID" value="KAH3772970.1"/>
    <property type="molecule type" value="Genomic_DNA"/>
</dbReference>
<keyword evidence="2" id="KW-1185">Reference proteome</keyword>
<reference evidence="1" key="2">
    <citation type="submission" date="2020-11" db="EMBL/GenBank/DDBJ databases">
        <authorList>
            <person name="McCartney M.A."/>
            <person name="Auch B."/>
            <person name="Kono T."/>
            <person name="Mallez S."/>
            <person name="Becker A."/>
            <person name="Gohl D.M."/>
            <person name="Silverstein K.A.T."/>
            <person name="Koren S."/>
            <person name="Bechman K.B."/>
            <person name="Herman A."/>
            <person name="Abrahante J.E."/>
            <person name="Garbe J."/>
        </authorList>
    </citation>
    <scope>NUCLEOTIDE SEQUENCE</scope>
    <source>
        <strain evidence="1">Duluth1</strain>
        <tissue evidence="1">Whole animal</tissue>
    </source>
</reference>
<evidence type="ECO:0000313" key="2">
    <source>
        <dbReference type="Proteomes" id="UP000828390"/>
    </source>
</evidence>
<proteinExistence type="predicted"/>
<gene>
    <name evidence="1" type="ORF">DPMN_174318</name>
</gene>
<sequence>MRRIQILLHKALTHQLGTPHQQVFLSFNPRTLSGQRMCSAGQNTTGQWFSVQLFSFLIIHSQLDALSAACPSLPTALFLSPLLIPRLLSILHTDWAGNPLHSSYFHGEQPGTPATPSTLFL</sequence>
<dbReference type="Proteomes" id="UP000828390">
    <property type="component" value="Unassembled WGS sequence"/>
</dbReference>
<evidence type="ECO:0000313" key="1">
    <source>
        <dbReference type="EMBL" id="KAH3772970.1"/>
    </source>
</evidence>
<protein>
    <submittedName>
        <fullName evidence="1">Uncharacterized protein</fullName>
    </submittedName>
</protein>
<comment type="caution">
    <text evidence="1">The sequence shown here is derived from an EMBL/GenBank/DDBJ whole genome shotgun (WGS) entry which is preliminary data.</text>
</comment>
<dbReference type="AlphaFoldDB" id="A0A9D4IGA6"/>
<reference evidence="1" key="1">
    <citation type="journal article" date="2019" name="bioRxiv">
        <title>The Genome of the Zebra Mussel, Dreissena polymorpha: A Resource for Invasive Species Research.</title>
        <authorList>
            <person name="McCartney M.A."/>
            <person name="Auch B."/>
            <person name="Kono T."/>
            <person name="Mallez S."/>
            <person name="Zhang Y."/>
            <person name="Obille A."/>
            <person name="Becker A."/>
            <person name="Abrahante J.E."/>
            <person name="Garbe J."/>
            <person name="Badalamenti J.P."/>
            <person name="Herman A."/>
            <person name="Mangelson H."/>
            <person name="Liachko I."/>
            <person name="Sullivan S."/>
            <person name="Sone E.D."/>
            <person name="Koren S."/>
            <person name="Silverstein K.A.T."/>
            <person name="Beckman K.B."/>
            <person name="Gohl D.M."/>
        </authorList>
    </citation>
    <scope>NUCLEOTIDE SEQUENCE</scope>
    <source>
        <strain evidence="1">Duluth1</strain>
        <tissue evidence="1">Whole animal</tissue>
    </source>
</reference>
<name>A0A9D4IGA6_DREPO</name>